<protein>
    <submittedName>
        <fullName evidence="1">Uncharacterized protein</fullName>
    </submittedName>
</protein>
<keyword evidence="2" id="KW-1185">Reference proteome</keyword>
<comment type="caution">
    <text evidence="1">The sequence shown here is derived from an EMBL/GenBank/DDBJ whole genome shotgun (WGS) entry which is preliminary data.</text>
</comment>
<evidence type="ECO:0000313" key="1">
    <source>
        <dbReference type="EMBL" id="MDY3561768.1"/>
    </source>
</evidence>
<name>A0ABU5F2F6_9BACT</name>
<sequence length="354" mass="37504">MPDPFQQRTIRESLVGYVSTYFNDGSINCGLTQQVGSELVARLAAYREEERKLYPQVFLIGPSDEDTLKLLAPGSKPLFIGNVAAVDAAGARQVATAALKNCAALAIEGWCVYVRRVNGGFDFGLFRGAAESYSAGAEEALAVSKLPAVLLRHSAENTVELIDGHGTKLEISLTTATQSTKPMSRHVDDFATVACSDVPGDHRVQATGYMARLLTDCLRGGHGALLASIPTATALDRAKFSDGVVLGEPIPLVQTMISAVQAKTAADATLLRSQESLLRGMIESDGVTVFGTDGSIRAFRIIVQQTGANQVAAQPVSGGARSRAFAVLRGYVGLSLKAALFRSQDGRMEVVVQT</sequence>
<organism evidence="1 2">
    <name type="scientific">Gemmata algarum</name>
    <dbReference type="NCBI Taxonomy" id="2975278"/>
    <lineage>
        <taxon>Bacteria</taxon>
        <taxon>Pseudomonadati</taxon>
        <taxon>Planctomycetota</taxon>
        <taxon>Planctomycetia</taxon>
        <taxon>Gemmatales</taxon>
        <taxon>Gemmataceae</taxon>
        <taxon>Gemmata</taxon>
    </lineage>
</organism>
<dbReference type="EMBL" id="JAXBLV010000200">
    <property type="protein sequence ID" value="MDY3561768.1"/>
    <property type="molecule type" value="Genomic_DNA"/>
</dbReference>
<dbReference type="Proteomes" id="UP001272242">
    <property type="component" value="Unassembled WGS sequence"/>
</dbReference>
<evidence type="ECO:0000313" key="2">
    <source>
        <dbReference type="Proteomes" id="UP001272242"/>
    </source>
</evidence>
<accession>A0ABU5F2F6</accession>
<proteinExistence type="predicted"/>
<gene>
    <name evidence="1" type="ORF">R5W23_003196</name>
</gene>
<dbReference type="RefSeq" id="WP_320688116.1">
    <property type="nucleotide sequence ID" value="NZ_JAXBLV010000200.1"/>
</dbReference>
<reference evidence="2" key="1">
    <citation type="journal article" date="2023" name="Mar. Drugs">
        <title>Gemmata algarum, a Novel Planctomycete Isolated from an Algal Mat, Displays Antimicrobial Activity.</title>
        <authorList>
            <person name="Kumar G."/>
            <person name="Kallscheuer N."/>
            <person name="Kashif M."/>
            <person name="Ahamad S."/>
            <person name="Jagadeeshwari U."/>
            <person name="Pannikurungottu S."/>
            <person name="Haufschild T."/>
            <person name="Kabuu M."/>
            <person name="Sasikala C."/>
            <person name="Jogler C."/>
            <person name="Ramana C."/>
        </authorList>
    </citation>
    <scope>NUCLEOTIDE SEQUENCE [LARGE SCALE GENOMIC DNA]</scope>
    <source>
        <strain evidence="2">JC673</strain>
    </source>
</reference>